<dbReference type="EMBL" id="SJSL01000001">
    <property type="protein sequence ID" value="TCD03196.1"/>
    <property type="molecule type" value="Genomic_DNA"/>
</dbReference>
<dbReference type="AlphaFoldDB" id="A0A4R0NQV8"/>
<accession>A0A4R0NQV8</accession>
<evidence type="ECO:0000313" key="1">
    <source>
        <dbReference type="EMBL" id="TCD03196.1"/>
    </source>
</evidence>
<evidence type="ECO:0000313" key="2">
    <source>
        <dbReference type="Proteomes" id="UP000293347"/>
    </source>
</evidence>
<dbReference type="RefSeq" id="WP_131593571.1">
    <property type="nucleotide sequence ID" value="NZ_SJSL01000001.1"/>
</dbReference>
<name>A0A4R0NQV8_9SPHI</name>
<comment type="caution">
    <text evidence="1">The sequence shown here is derived from an EMBL/GenBank/DDBJ whole genome shotgun (WGS) entry which is preliminary data.</text>
</comment>
<organism evidence="1 2">
    <name type="scientific">Pedobacter psychroterrae</name>
    <dbReference type="NCBI Taxonomy" id="2530453"/>
    <lineage>
        <taxon>Bacteria</taxon>
        <taxon>Pseudomonadati</taxon>
        <taxon>Bacteroidota</taxon>
        <taxon>Sphingobacteriia</taxon>
        <taxon>Sphingobacteriales</taxon>
        <taxon>Sphingobacteriaceae</taxon>
        <taxon>Pedobacter</taxon>
    </lineage>
</organism>
<protein>
    <recommendedName>
        <fullName evidence="3">HMA domain-containing protein</fullName>
    </recommendedName>
</protein>
<gene>
    <name evidence="1" type="ORF">EZ437_04270</name>
</gene>
<dbReference type="Proteomes" id="UP000293347">
    <property type="component" value="Unassembled WGS sequence"/>
</dbReference>
<sequence length="70" mass="8055">MIMIFKTNVTDTTDVEALKPQLDKCLIGARWNFDLEDCDKILRVDSISQISETVIKLLQENGFCCEELLF</sequence>
<keyword evidence="2" id="KW-1185">Reference proteome</keyword>
<proteinExistence type="predicted"/>
<evidence type="ECO:0008006" key="3">
    <source>
        <dbReference type="Google" id="ProtNLM"/>
    </source>
</evidence>
<reference evidence="1 2" key="1">
    <citation type="submission" date="2019-02" db="EMBL/GenBank/DDBJ databases">
        <title>Pedobacter sp. RP-1-14 sp. nov., isolated from Arctic soil.</title>
        <authorList>
            <person name="Dahal R.H."/>
        </authorList>
    </citation>
    <scope>NUCLEOTIDE SEQUENCE [LARGE SCALE GENOMIC DNA]</scope>
    <source>
        <strain evidence="1 2">RP-1-14</strain>
    </source>
</reference>
<dbReference type="OrthoDB" id="1036397at2"/>